<dbReference type="PANTHER" id="PTHR11601">
    <property type="entry name" value="CYSTEINE DESULFURYLASE FAMILY MEMBER"/>
    <property type="match status" value="1"/>
</dbReference>
<gene>
    <name evidence="12" type="ORF">SAMN04488134_106138</name>
</gene>
<dbReference type="InterPro" id="IPR015424">
    <property type="entry name" value="PyrdxlP-dep_Trfase"/>
</dbReference>
<keyword evidence="5" id="KW-0479">Metal-binding</keyword>
<dbReference type="NCBIfam" id="NF002806">
    <property type="entry name" value="PRK02948.1"/>
    <property type="match status" value="1"/>
</dbReference>
<dbReference type="EC" id="2.8.1.7" evidence="3"/>
<evidence type="ECO:0000256" key="4">
    <source>
        <dbReference type="ARBA" id="ARBA00022679"/>
    </source>
</evidence>
<comment type="cofactor">
    <cofactor evidence="1 10">
        <name>pyridoxal 5'-phosphate</name>
        <dbReference type="ChEBI" id="CHEBI:597326"/>
    </cofactor>
</comment>
<dbReference type="Gene3D" id="3.90.1150.10">
    <property type="entry name" value="Aspartate Aminotransferase, domain 1"/>
    <property type="match status" value="1"/>
</dbReference>
<evidence type="ECO:0000256" key="3">
    <source>
        <dbReference type="ARBA" id="ARBA00012239"/>
    </source>
</evidence>
<dbReference type="GO" id="GO:0031071">
    <property type="term" value="F:cysteine desulfurase activity"/>
    <property type="evidence" value="ECO:0007669"/>
    <property type="project" value="UniProtKB-EC"/>
</dbReference>
<protein>
    <recommendedName>
        <fullName evidence="3">cysteine desulfurase</fullName>
        <ecNumber evidence="3">2.8.1.7</ecNumber>
    </recommendedName>
</protein>
<evidence type="ECO:0000259" key="11">
    <source>
        <dbReference type="Pfam" id="PF00266"/>
    </source>
</evidence>
<reference evidence="12 13" key="1">
    <citation type="submission" date="2016-10" db="EMBL/GenBank/DDBJ databases">
        <authorList>
            <person name="de Groot N.N."/>
        </authorList>
    </citation>
    <scope>NUCLEOTIDE SEQUENCE [LARGE SCALE GENOMIC DNA]</scope>
    <source>
        <strain evidence="12 13">CGMCC 1.10434</strain>
    </source>
</reference>
<dbReference type="PANTHER" id="PTHR11601:SF34">
    <property type="entry name" value="CYSTEINE DESULFURASE"/>
    <property type="match status" value="1"/>
</dbReference>
<comment type="similarity">
    <text evidence="2">Belongs to the class-V pyridoxal-phosphate-dependent aminotransferase family. NifS/IscS subfamily.</text>
</comment>
<dbReference type="Pfam" id="PF00266">
    <property type="entry name" value="Aminotran_5"/>
    <property type="match status" value="1"/>
</dbReference>
<dbReference type="InterPro" id="IPR000192">
    <property type="entry name" value="Aminotrans_V_dom"/>
</dbReference>
<evidence type="ECO:0000256" key="9">
    <source>
        <dbReference type="ARBA" id="ARBA00050776"/>
    </source>
</evidence>
<evidence type="ECO:0000313" key="13">
    <source>
        <dbReference type="Proteomes" id="UP000199300"/>
    </source>
</evidence>
<dbReference type="Gene3D" id="1.10.260.50">
    <property type="match status" value="1"/>
</dbReference>
<dbReference type="EMBL" id="FODJ01000006">
    <property type="protein sequence ID" value="SEO34330.1"/>
    <property type="molecule type" value="Genomic_DNA"/>
</dbReference>
<dbReference type="Gene3D" id="3.40.640.10">
    <property type="entry name" value="Type I PLP-dependent aspartate aminotransferase-like (Major domain)"/>
    <property type="match status" value="1"/>
</dbReference>
<dbReference type="OrthoDB" id="9808002at2"/>
<dbReference type="RefSeq" id="WP_091497529.1">
    <property type="nucleotide sequence ID" value="NZ_FODJ01000006.1"/>
</dbReference>
<name>A0A1H8NXE4_9BACI</name>
<organism evidence="12 13">
    <name type="scientific">Amphibacillus marinus</name>
    <dbReference type="NCBI Taxonomy" id="872970"/>
    <lineage>
        <taxon>Bacteria</taxon>
        <taxon>Bacillati</taxon>
        <taxon>Bacillota</taxon>
        <taxon>Bacilli</taxon>
        <taxon>Bacillales</taxon>
        <taxon>Bacillaceae</taxon>
        <taxon>Amphibacillus</taxon>
    </lineage>
</organism>
<feature type="domain" description="Aminotransferase class V" evidence="11">
    <location>
        <begin position="4"/>
        <end position="365"/>
    </location>
</feature>
<evidence type="ECO:0000313" key="12">
    <source>
        <dbReference type="EMBL" id="SEO34330.1"/>
    </source>
</evidence>
<keyword evidence="13" id="KW-1185">Reference proteome</keyword>
<comment type="catalytic activity">
    <reaction evidence="9">
        <text>(sulfur carrier)-H + L-cysteine = (sulfur carrier)-SH + L-alanine</text>
        <dbReference type="Rhea" id="RHEA:43892"/>
        <dbReference type="Rhea" id="RHEA-COMP:14737"/>
        <dbReference type="Rhea" id="RHEA-COMP:14739"/>
        <dbReference type="ChEBI" id="CHEBI:29917"/>
        <dbReference type="ChEBI" id="CHEBI:35235"/>
        <dbReference type="ChEBI" id="CHEBI:57972"/>
        <dbReference type="ChEBI" id="CHEBI:64428"/>
        <dbReference type="EC" id="2.8.1.7"/>
    </reaction>
</comment>
<dbReference type="PIRSF" id="PIRSF005572">
    <property type="entry name" value="NifS"/>
    <property type="match status" value="1"/>
</dbReference>
<dbReference type="InterPro" id="IPR016454">
    <property type="entry name" value="Cysteine_dSase"/>
</dbReference>
<proteinExistence type="inferred from homology"/>
<dbReference type="STRING" id="872970.SAMN04488134_106138"/>
<dbReference type="FunFam" id="3.40.640.10:FF:000084">
    <property type="entry name" value="IscS-like cysteine desulfurase"/>
    <property type="match status" value="1"/>
</dbReference>
<dbReference type="AlphaFoldDB" id="A0A1H8NXE4"/>
<dbReference type="InterPro" id="IPR015421">
    <property type="entry name" value="PyrdxlP-dep_Trfase_major"/>
</dbReference>
<dbReference type="Proteomes" id="UP000199300">
    <property type="component" value="Unassembled WGS sequence"/>
</dbReference>
<dbReference type="GO" id="GO:0046872">
    <property type="term" value="F:metal ion binding"/>
    <property type="evidence" value="ECO:0007669"/>
    <property type="project" value="UniProtKB-KW"/>
</dbReference>
<dbReference type="SUPFAM" id="SSF53383">
    <property type="entry name" value="PLP-dependent transferases"/>
    <property type="match status" value="1"/>
</dbReference>
<evidence type="ECO:0000256" key="8">
    <source>
        <dbReference type="ARBA" id="ARBA00023014"/>
    </source>
</evidence>
<evidence type="ECO:0000256" key="1">
    <source>
        <dbReference type="ARBA" id="ARBA00001933"/>
    </source>
</evidence>
<evidence type="ECO:0000256" key="10">
    <source>
        <dbReference type="RuleBase" id="RU004504"/>
    </source>
</evidence>
<dbReference type="GO" id="GO:0051536">
    <property type="term" value="F:iron-sulfur cluster binding"/>
    <property type="evidence" value="ECO:0007669"/>
    <property type="project" value="UniProtKB-KW"/>
</dbReference>
<keyword evidence="4" id="KW-0808">Transferase</keyword>
<accession>A0A1H8NXE4</accession>
<evidence type="ECO:0000256" key="5">
    <source>
        <dbReference type="ARBA" id="ARBA00022723"/>
    </source>
</evidence>
<evidence type="ECO:0000256" key="2">
    <source>
        <dbReference type="ARBA" id="ARBA00006490"/>
    </source>
</evidence>
<keyword evidence="6" id="KW-0663">Pyridoxal phosphate</keyword>
<dbReference type="PROSITE" id="PS00595">
    <property type="entry name" value="AA_TRANSFER_CLASS_5"/>
    <property type="match status" value="1"/>
</dbReference>
<keyword evidence="7" id="KW-0408">Iron</keyword>
<evidence type="ECO:0000256" key="6">
    <source>
        <dbReference type="ARBA" id="ARBA00022898"/>
    </source>
</evidence>
<sequence>MDAIYLDHAATTPVHPAVIEAMTNALQTSFGNPSSIHSFGRESRAILDRCRRYVADKIGASEKEIYFTSGGTEADNLAIIGVALANKAKGKHIITTQIEHHAVLHAAEHLETLGFEVTYLPVNQYGQVEMRTLQESLRDDTILVSIMMVNNEVGTLQAIAELAAIIKDHQAYFHTDAVQAFGLEQINVAKLGLDLLSVSGHKINGPKGTGFLYAGKGVKFHALQHGGAQERLKRPGTESLPAIVGLTKAIELIVEDNYPHKASYENYRTVFLQVLAQEGITFQVNGAPNAYAPSILNISFPGTSVESLLMNLDLDGIAASSGSACTAGSLELSHVLIAMYGEQDPRTENAIRFSFGLANDAAQIKKAATKVSQIIKRLTKQSTIIEEVK</sequence>
<keyword evidence="8" id="KW-0411">Iron-sulfur</keyword>
<evidence type="ECO:0000256" key="7">
    <source>
        <dbReference type="ARBA" id="ARBA00023004"/>
    </source>
</evidence>
<dbReference type="InterPro" id="IPR020578">
    <property type="entry name" value="Aminotrans_V_PyrdxlP_BS"/>
</dbReference>
<dbReference type="InterPro" id="IPR015422">
    <property type="entry name" value="PyrdxlP-dep_Trfase_small"/>
</dbReference>